<dbReference type="EMBL" id="MN740746">
    <property type="protein sequence ID" value="QHU09878.1"/>
    <property type="molecule type" value="Genomic_DNA"/>
</dbReference>
<reference evidence="1" key="1">
    <citation type="journal article" date="2020" name="Nature">
        <title>Giant virus diversity and host interactions through global metagenomics.</title>
        <authorList>
            <person name="Schulz F."/>
            <person name="Roux S."/>
            <person name="Paez-Espino D."/>
            <person name="Jungbluth S."/>
            <person name="Walsh D.A."/>
            <person name="Denef V.J."/>
            <person name="McMahon K.D."/>
            <person name="Konstantinidis K.T."/>
            <person name="Eloe-Fadrosh E.A."/>
            <person name="Kyrpides N.C."/>
            <person name="Woyke T."/>
        </authorList>
    </citation>
    <scope>NUCLEOTIDE SEQUENCE</scope>
    <source>
        <strain evidence="1">GVMAG-S-1101164-164</strain>
    </source>
</reference>
<organism evidence="1">
    <name type="scientific">viral metagenome</name>
    <dbReference type="NCBI Taxonomy" id="1070528"/>
    <lineage>
        <taxon>unclassified sequences</taxon>
        <taxon>metagenomes</taxon>
        <taxon>organismal metagenomes</taxon>
    </lineage>
</organism>
<name>A0A6C0K135_9ZZZZ</name>
<protein>
    <submittedName>
        <fullName evidence="1">Uncharacterized protein</fullName>
    </submittedName>
</protein>
<evidence type="ECO:0000313" key="1">
    <source>
        <dbReference type="EMBL" id="QHU09878.1"/>
    </source>
</evidence>
<accession>A0A6C0K135</accession>
<proteinExistence type="predicted"/>
<dbReference type="AlphaFoldDB" id="A0A6C0K135"/>
<sequence length="94" mass="11188">MSWTADDQHLYQHLERELADRPVSDNDKIDVLDAYKAYLDAYNKYYACIRARDMCGLPEEDPEYMILEDASSEAARVSNIAWENYYAIRRRLFR</sequence>